<dbReference type="SUPFAM" id="SSF53850">
    <property type="entry name" value="Periplasmic binding protein-like II"/>
    <property type="match status" value="1"/>
</dbReference>
<proteinExistence type="inferred from homology"/>
<dbReference type="InterPro" id="IPR036388">
    <property type="entry name" value="WH-like_DNA-bd_sf"/>
</dbReference>
<dbReference type="SUPFAM" id="SSF46785">
    <property type="entry name" value="Winged helix' DNA-binding domain"/>
    <property type="match status" value="1"/>
</dbReference>
<dbReference type="InterPro" id="IPR000847">
    <property type="entry name" value="LysR_HTH_N"/>
</dbReference>
<sequence length="317" mass="35316">MPTQLDPAIIGTLRCFEAAGRLLSFTKAATALSLTQSAVSQQIRQLEQRLGYPLFVRHPRGLALTPKGAVLHEVTASAFSELNRTLTKLDKPDVALLNVSCLPSFALQWLMPRLADFHRRHPDISVRLKAEVDTVARHKFHGGIDVAIRYLPPDDIPDDGVALFDEFLIAAATPDYLRHHPPAIEKAWFESVTLLLDVEPWESAPEDVEWQTWLRDVLPTPVGLADGSHFNFNLSSLAISAALNHQGVLIGRTALICEELRTGRLVDVFGRLVPAPARYVVLRQERSGPHVCAFVDWLIGACASFNQERCLHFERPF</sequence>
<protein>
    <submittedName>
        <fullName evidence="6">LysR family transcriptional regulator</fullName>
    </submittedName>
</protein>
<dbReference type="AlphaFoldDB" id="A0A103RJ43"/>
<keyword evidence="2" id="KW-0805">Transcription regulation</keyword>
<name>A0A103RJ43_9BURK</name>
<evidence type="ECO:0000259" key="5">
    <source>
        <dbReference type="PROSITE" id="PS50931"/>
    </source>
</evidence>
<dbReference type="GO" id="GO:0003700">
    <property type="term" value="F:DNA-binding transcription factor activity"/>
    <property type="evidence" value="ECO:0007669"/>
    <property type="project" value="InterPro"/>
</dbReference>
<dbReference type="Gene3D" id="1.10.10.10">
    <property type="entry name" value="Winged helix-like DNA-binding domain superfamily/Winged helix DNA-binding domain"/>
    <property type="match status" value="1"/>
</dbReference>
<accession>A0A103RJ43</accession>
<dbReference type="InterPro" id="IPR058163">
    <property type="entry name" value="LysR-type_TF_proteobact-type"/>
</dbReference>
<dbReference type="EMBL" id="LOXM01000108">
    <property type="protein sequence ID" value="KVG68744.1"/>
    <property type="molecule type" value="Genomic_DNA"/>
</dbReference>
<evidence type="ECO:0000256" key="2">
    <source>
        <dbReference type="ARBA" id="ARBA00023015"/>
    </source>
</evidence>
<dbReference type="PANTHER" id="PTHR30537:SF5">
    <property type="entry name" value="HTH-TYPE TRANSCRIPTIONAL ACTIVATOR TTDR-RELATED"/>
    <property type="match status" value="1"/>
</dbReference>
<keyword evidence="3" id="KW-0238">DNA-binding</keyword>
<evidence type="ECO:0000256" key="3">
    <source>
        <dbReference type="ARBA" id="ARBA00023125"/>
    </source>
</evidence>
<dbReference type="PANTHER" id="PTHR30537">
    <property type="entry name" value="HTH-TYPE TRANSCRIPTIONAL REGULATOR"/>
    <property type="match status" value="1"/>
</dbReference>
<evidence type="ECO:0000256" key="1">
    <source>
        <dbReference type="ARBA" id="ARBA00009437"/>
    </source>
</evidence>
<evidence type="ECO:0000313" key="6">
    <source>
        <dbReference type="EMBL" id="KVG68744.1"/>
    </source>
</evidence>
<dbReference type="InterPro" id="IPR036390">
    <property type="entry name" value="WH_DNA-bd_sf"/>
</dbReference>
<dbReference type="CDD" id="cd08432">
    <property type="entry name" value="PBP2_GcdR_TrpI_HvrB_AmpR_like"/>
    <property type="match status" value="1"/>
</dbReference>
<dbReference type="Pfam" id="PF00126">
    <property type="entry name" value="HTH_1"/>
    <property type="match status" value="1"/>
</dbReference>
<dbReference type="Gene3D" id="3.40.190.10">
    <property type="entry name" value="Periplasmic binding protein-like II"/>
    <property type="match status" value="2"/>
</dbReference>
<feature type="domain" description="HTH lysR-type" evidence="5">
    <location>
        <begin position="13"/>
        <end position="65"/>
    </location>
</feature>
<reference evidence="6 7" key="1">
    <citation type="submission" date="2015-11" db="EMBL/GenBank/DDBJ databases">
        <title>Expanding the genomic diversity of Burkholderia species for the development of highly accurate diagnostics.</title>
        <authorList>
            <person name="Sahl J."/>
            <person name="Keim P."/>
            <person name="Wagner D."/>
        </authorList>
    </citation>
    <scope>NUCLEOTIDE SEQUENCE [LARGE SCALE GENOMIC DNA]</scope>
    <source>
        <strain evidence="6 7">MSMB2036</strain>
    </source>
</reference>
<dbReference type="PROSITE" id="PS50931">
    <property type="entry name" value="HTH_LYSR"/>
    <property type="match status" value="1"/>
</dbReference>
<evidence type="ECO:0000313" key="7">
    <source>
        <dbReference type="Proteomes" id="UP000064029"/>
    </source>
</evidence>
<dbReference type="Proteomes" id="UP000064029">
    <property type="component" value="Unassembled WGS sequence"/>
</dbReference>
<organism evidence="6 7">
    <name type="scientific">Burkholderia ubonensis</name>
    <dbReference type="NCBI Taxonomy" id="101571"/>
    <lineage>
        <taxon>Bacteria</taxon>
        <taxon>Pseudomonadati</taxon>
        <taxon>Pseudomonadota</taxon>
        <taxon>Betaproteobacteria</taxon>
        <taxon>Burkholderiales</taxon>
        <taxon>Burkholderiaceae</taxon>
        <taxon>Burkholderia</taxon>
        <taxon>Burkholderia cepacia complex</taxon>
    </lineage>
</organism>
<dbReference type="Pfam" id="PF03466">
    <property type="entry name" value="LysR_substrate"/>
    <property type="match status" value="1"/>
</dbReference>
<gene>
    <name evidence="6" type="ORF">WJ33_23315</name>
</gene>
<dbReference type="RefSeq" id="WP_059750948.1">
    <property type="nucleotide sequence ID" value="NZ_LOXM01000108.1"/>
</dbReference>
<dbReference type="OrthoDB" id="8591238at2"/>
<dbReference type="PRINTS" id="PR00039">
    <property type="entry name" value="HTHLYSR"/>
</dbReference>
<dbReference type="InterPro" id="IPR005119">
    <property type="entry name" value="LysR_subst-bd"/>
</dbReference>
<comment type="caution">
    <text evidence="6">The sequence shown here is derived from an EMBL/GenBank/DDBJ whole genome shotgun (WGS) entry which is preliminary data.</text>
</comment>
<comment type="similarity">
    <text evidence="1">Belongs to the LysR transcriptional regulatory family.</text>
</comment>
<evidence type="ECO:0000256" key="4">
    <source>
        <dbReference type="ARBA" id="ARBA00023163"/>
    </source>
</evidence>
<keyword evidence="4" id="KW-0804">Transcription</keyword>
<dbReference type="GO" id="GO:0003677">
    <property type="term" value="F:DNA binding"/>
    <property type="evidence" value="ECO:0007669"/>
    <property type="project" value="UniProtKB-KW"/>
</dbReference>